<evidence type="ECO:0000259" key="1">
    <source>
        <dbReference type="Pfam" id="PF12697"/>
    </source>
</evidence>
<dbReference type="AlphaFoldDB" id="D8IWR3"/>
<gene>
    <name evidence="2" type="ordered locus">Hsero_4484</name>
</gene>
<dbReference type="Gene3D" id="3.40.50.1820">
    <property type="entry name" value="alpha/beta hydrolase"/>
    <property type="match status" value="1"/>
</dbReference>
<keyword evidence="2" id="KW-0808">Transferase</keyword>
<name>D8IWR3_HERSS</name>
<dbReference type="InterPro" id="IPR052897">
    <property type="entry name" value="Sec-Metab_Biosynth_Hydrolase"/>
</dbReference>
<evidence type="ECO:0000313" key="2">
    <source>
        <dbReference type="EMBL" id="ADJ65950.1"/>
    </source>
</evidence>
<keyword evidence="2" id="KW-0012">Acyltransferase</keyword>
<keyword evidence="3" id="KW-1185">Reference proteome</keyword>
<dbReference type="HOGENOM" id="CLU_046066_2_0_4"/>
<organism evidence="2 3">
    <name type="scientific">Herbaspirillum seropedicae (strain SmR1)</name>
    <dbReference type="NCBI Taxonomy" id="757424"/>
    <lineage>
        <taxon>Bacteria</taxon>
        <taxon>Pseudomonadati</taxon>
        <taxon>Pseudomonadota</taxon>
        <taxon>Betaproteobacteria</taxon>
        <taxon>Burkholderiales</taxon>
        <taxon>Oxalobacteraceae</taxon>
        <taxon>Herbaspirillum</taxon>
    </lineage>
</organism>
<protein>
    <submittedName>
        <fullName evidence="2">Hydrolase/acyltransferase protein</fullName>
    </submittedName>
</protein>
<dbReference type="Proteomes" id="UP000000329">
    <property type="component" value="Chromosome"/>
</dbReference>
<dbReference type="eggNOG" id="COG1075">
    <property type="taxonomic scope" value="Bacteria"/>
</dbReference>
<dbReference type="PANTHER" id="PTHR37017">
    <property type="entry name" value="AB HYDROLASE-1 DOMAIN-CONTAINING PROTEIN-RELATED"/>
    <property type="match status" value="1"/>
</dbReference>
<dbReference type="GO" id="GO:0016787">
    <property type="term" value="F:hydrolase activity"/>
    <property type="evidence" value="ECO:0007669"/>
    <property type="project" value="UniProtKB-KW"/>
</dbReference>
<dbReference type="InterPro" id="IPR029058">
    <property type="entry name" value="AB_hydrolase_fold"/>
</dbReference>
<proteinExistence type="predicted"/>
<dbReference type="KEGG" id="hse:Hsero_4484"/>
<dbReference type="STRING" id="757424.Hsero_4484"/>
<dbReference type="GO" id="GO:0016746">
    <property type="term" value="F:acyltransferase activity"/>
    <property type="evidence" value="ECO:0007669"/>
    <property type="project" value="UniProtKB-KW"/>
</dbReference>
<sequence length="251" mass="26802">MLFLIPLSCAAQNMMNDKHNAIDIVLVHGAFADGSSWSQVIALLQQKGYRVTAVQNPLSSLADDVSATRRVIDRQPHEVLLVGHSWGGAVITAAGNASKVRGLVYLSALAPDSGQSVAQMLQRLHAPMSGMQPDADGLIWLDDAAAYAQVMAGDVSPEQVRHLAAVQQPIAAAAFGEPLVHAAWRDKPSWYLITEGDQALPTAVQRKLATLLGARTRQLISSHMSLVSHPQVVADFIEQAAQAIQAQDPSP</sequence>
<dbReference type="SUPFAM" id="SSF53474">
    <property type="entry name" value="alpha/beta-Hydrolases"/>
    <property type="match status" value="1"/>
</dbReference>
<reference evidence="2 3" key="1">
    <citation type="submission" date="2010-04" db="EMBL/GenBank/DDBJ databases">
        <title>The genome of Herbaspirillum seropedicae SmR1, an endophytic, nitrogen-fixing, plant-growth promoting beta-Proteobacteria.</title>
        <authorList>
            <person name="Pedrosa F.O."/>
            <person name="Monteiro R.A."/>
            <person name="Wassem R."/>
            <person name="Cruz L.M."/>
            <person name="Ayub R.A."/>
            <person name="Colauto N.B."/>
            <person name="Fernandez M.A."/>
            <person name="Fungaro M.H.P."/>
            <person name="Grisard E.C."/>
            <person name="Hungria M."/>
            <person name="Madeira H.M.F."/>
            <person name="Nodari R.O."/>
            <person name="Osaku C.A."/>
            <person name="Petzl-Erler M.L."/>
            <person name="Terenzi H."/>
            <person name="Vieira L.G.E."/>
            <person name="Almeida M.I.M."/>
            <person name="Alves L.R."/>
            <person name="Arantes O.M.N."/>
            <person name="Balsanelli E."/>
            <person name="Barcellos F.G."/>
            <person name="Baura V.A."/>
            <person name="Binde D.R."/>
            <person name="Campo R.J."/>
            <person name="Chubatsu L.S."/>
            <person name="Chueire L.M.O."/>
            <person name="Ciferri R.R."/>
            <person name="Correa L.C."/>
            <person name="da Conceicao Silva J.L."/>
            <person name="Dabul A.N.G."/>
            <person name="Dambros B.P."/>
            <person name="Faoro H."/>
            <person name="Favetti A."/>
            <person name="Friedermann G."/>
            <person name="Furlaneto M.C."/>
            <person name="Gasques L.S."/>
            <person name="Gimenes C.C.T."/>
            <person name="Gioppo N.M.R."/>
            <person name="Glienke-Blanco C."/>
            <person name="Godoy L.P."/>
            <person name="Guerra M.P."/>
            <person name="Karp S."/>
            <person name="Kava-Cordeiro V."/>
            <person name="Margarido V.P."/>
            <person name="Mathioni S.M."/>
            <person name="Menck-Soares M.A."/>
            <person name="Murace N.K."/>
            <person name="Nicolas M.F."/>
            <person name="Oliveira C.E.C."/>
            <person name="Pagnan N.A.B."/>
            <person name="Pamphile J.A."/>
            <person name="Patussi E.V."/>
            <person name="Pereira L.F.P."/>
            <person name="Pereira-Ferrari L."/>
            <person name="Pinto F.G.S."/>
            <person name="Precoma C."/>
            <person name="Prioli A.J."/>
            <person name="Prioli S.M.A.P."/>
            <person name="Raittz R.T."/>
            <person name="Ramos H.J.O."/>
            <person name="Ribeiro E.M.S.F."/>
            <person name="Rigo L.U."/>
            <person name="Rocha C.L.M.S.C."/>
            <person name="Rocha S.N."/>
            <person name="Santos K."/>
            <person name="Satori D."/>
            <person name="Silva A.G."/>
            <person name="Simao R.C.G."/>
            <person name="Soares M.A.M."/>
            <person name="Souza E.M."/>
            <person name="Steffens M.B.R."/>
            <person name="Steindel M."/>
            <person name="Tadra-Sfeir M.Z."/>
            <person name="Takahashi E.K."/>
            <person name="Torres R.A."/>
            <person name="Valle J.S."/>
            <person name="Vernal J.I."/>
            <person name="Vilas-Boas L.A."/>
            <person name="Watanabe M.A.E."/>
            <person name="Weiss V.A."/>
            <person name="Yates M.A."/>
            <person name="Souza E.M."/>
        </authorList>
    </citation>
    <scope>NUCLEOTIDE SEQUENCE [LARGE SCALE GENOMIC DNA]</scope>
    <source>
        <strain evidence="2 3">SmR1</strain>
    </source>
</reference>
<feature type="domain" description="AB hydrolase-1" evidence="1">
    <location>
        <begin position="24"/>
        <end position="235"/>
    </location>
</feature>
<keyword evidence="2" id="KW-0378">Hydrolase</keyword>
<dbReference type="EMBL" id="CP002039">
    <property type="protein sequence ID" value="ADJ65950.1"/>
    <property type="molecule type" value="Genomic_DNA"/>
</dbReference>
<accession>D8IWR3</accession>
<evidence type="ECO:0000313" key="3">
    <source>
        <dbReference type="Proteomes" id="UP000000329"/>
    </source>
</evidence>
<dbReference type="PANTHER" id="PTHR37017:SF11">
    <property type="entry name" value="ESTERASE_LIPASE_THIOESTERASE DOMAIN-CONTAINING PROTEIN"/>
    <property type="match status" value="1"/>
</dbReference>
<dbReference type="OrthoDB" id="9112061at2"/>
<dbReference type="InterPro" id="IPR000073">
    <property type="entry name" value="AB_hydrolase_1"/>
</dbReference>
<dbReference type="Pfam" id="PF12697">
    <property type="entry name" value="Abhydrolase_6"/>
    <property type="match status" value="1"/>
</dbReference>